<accession>A0A916RSP7</accession>
<proteinExistence type="predicted"/>
<keyword evidence="3" id="KW-1185">Reference proteome</keyword>
<sequence>MERLSRKIKLNGNIFHYMESGNLAAPTIVALHSLGTSSDSWEQVAARLGDSYRFLALDQRGHGDSARTKNYSFEEMCEDLFQFVNELKLDKFILLGHSMGGTVSYLFAQKYASRLEKLIIVDTPPPFPESFKEIPPKPDYPLPFDWNVFQSIMTQLNEPNPEWWEQLPIISTPTLIIGGADSNIPQDKLREVAELIPNCEFVSIEGAGHRVHHDRIEEFLNSIVEFFGRL</sequence>
<dbReference type="AlphaFoldDB" id="A0A916RSP7"/>
<evidence type="ECO:0000313" key="2">
    <source>
        <dbReference type="EMBL" id="GGA67824.1"/>
    </source>
</evidence>
<name>A0A916RSP7_9BACI</name>
<evidence type="ECO:0000313" key="3">
    <source>
        <dbReference type="Proteomes" id="UP000613512"/>
    </source>
</evidence>
<dbReference type="InterPro" id="IPR029058">
    <property type="entry name" value="AB_hydrolase_fold"/>
</dbReference>
<dbReference type="Proteomes" id="UP000613512">
    <property type="component" value="Unassembled WGS sequence"/>
</dbReference>
<dbReference type="GO" id="GO:0016787">
    <property type="term" value="F:hydrolase activity"/>
    <property type="evidence" value="ECO:0007669"/>
    <property type="project" value="UniProtKB-KW"/>
</dbReference>
<dbReference type="InterPro" id="IPR000073">
    <property type="entry name" value="AB_hydrolase_1"/>
</dbReference>
<organism evidence="2 3">
    <name type="scientific">Ornithinibacillus halotolerans</name>
    <dbReference type="NCBI Taxonomy" id="1274357"/>
    <lineage>
        <taxon>Bacteria</taxon>
        <taxon>Bacillati</taxon>
        <taxon>Bacillota</taxon>
        <taxon>Bacilli</taxon>
        <taxon>Bacillales</taxon>
        <taxon>Bacillaceae</taxon>
        <taxon>Ornithinibacillus</taxon>
    </lineage>
</organism>
<dbReference type="SUPFAM" id="SSF53474">
    <property type="entry name" value="alpha/beta-Hydrolases"/>
    <property type="match status" value="1"/>
</dbReference>
<dbReference type="PANTHER" id="PTHR43798">
    <property type="entry name" value="MONOACYLGLYCEROL LIPASE"/>
    <property type="match status" value="1"/>
</dbReference>
<dbReference type="GO" id="GO:0016020">
    <property type="term" value="C:membrane"/>
    <property type="evidence" value="ECO:0007669"/>
    <property type="project" value="TreeGrafter"/>
</dbReference>
<dbReference type="EMBL" id="BMEY01000004">
    <property type="protein sequence ID" value="GGA67824.1"/>
    <property type="molecule type" value="Genomic_DNA"/>
</dbReference>
<dbReference type="Pfam" id="PF00561">
    <property type="entry name" value="Abhydrolase_1"/>
    <property type="match status" value="1"/>
</dbReference>
<dbReference type="Gene3D" id="3.40.50.1820">
    <property type="entry name" value="alpha/beta hydrolase"/>
    <property type="match status" value="1"/>
</dbReference>
<reference evidence="2" key="1">
    <citation type="journal article" date="2014" name="Int. J. Syst. Evol. Microbiol.">
        <title>Complete genome sequence of Corynebacterium casei LMG S-19264T (=DSM 44701T), isolated from a smear-ripened cheese.</title>
        <authorList>
            <consortium name="US DOE Joint Genome Institute (JGI-PGF)"/>
            <person name="Walter F."/>
            <person name="Albersmeier A."/>
            <person name="Kalinowski J."/>
            <person name="Ruckert C."/>
        </authorList>
    </citation>
    <scope>NUCLEOTIDE SEQUENCE</scope>
    <source>
        <strain evidence="2">CGMCC 1.12408</strain>
    </source>
</reference>
<protein>
    <recommendedName>
        <fullName evidence="1">AB hydrolase-1 domain-containing protein</fullName>
    </recommendedName>
</protein>
<dbReference type="RefSeq" id="WP_308419767.1">
    <property type="nucleotide sequence ID" value="NZ_BMEY01000004.1"/>
</dbReference>
<gene>
    <name evidence="2" type="ORF">GCM10008025_09600</name>
</gene>
<dbReference type="InterPro" id="IPR050266">
    <property type="entry name" value="AB_hydrolase_sf"/>
</dbReference>
<dbReference type="PANTHER" id="PTHR43798:SF33">
    <property type="entry name" value="HYDROLASE, PUTATIVE (AFU_ORTHOLOGUE AFUA_2G14860)-RELATED"/>
    <property type="match status" value="1"/>
</dbReference>
<dbReference type="PRINTS" id="PR00111">
    <property type="entry name" value="ABHYDROLASE"/>
</dbReference>
<comment type="caution">
    <text evidence="2">The sequence shown here is derived from an EMBL/GenBank/DDBJ whole genome shotgun (WGS) entry which is preliminary data.</text>
</comment>
<evidence type="ECO:0000259" key="1">
    <source>
        <dbReference type="Pfam" id="PF00561"/>
    </source>
</evidence>
<reference evidence="2" key="2">
    <citation type="submission" date="2020-09" db="EMBL/GenBank/DDBJ databases">
        <authorList>
            <person name="Sun Q."/>
            <person name="Zhou Y."/>
        </authorList>
    </citation>
    <scope>NUCLEOTIDE SEQUENCE</scope>
    <source>
        <strain evidence="2">CGMCC 1.12408</strain>
    </source>
</reference>
<feature type="domain" description="AB hydrolase-1" evidence="1">
    <location>
        <begin position="26"/>
        <end position="132"/>
    </location>
</feature>